<gene>
    <name evidence="2" type="ORF">J5Y03_15735</name>
</gene>
<proteinExistence type="inferred from homology"/>
<comment type="similarity">
    <text evidence="1">Belongs to the cycloisomerase 2 family.</text>
</comment>
<evidence type="ECO:0000313" key="3">
    <source>
        <dbReference type="Proteomes" id="UP000682134"/>
    </source>
</evidence>
<evidence type="ECO:0000256" key="1">
    <source>
        <dbReference type="ARBA" id="ARBA00005564"/>
    </source>
</evidence>
<dbReference type="EMBL" id="JAGIYQ010000012">
    <property type="protein sequence ID" value="MBP0726613.1"/>
    <property type="molecule type" value="Genomic_DNA"/>
</dbReference>
<dbReference type="PANTHER" id="PTHR30344">
    <property type="entry name" value="6-PHOSPHOGLUCONOLACTONASE-RELATED"/>
    <property type="match status" value="1"/>
</dbReference>
<dbReference type="PANTHER" id="PTHR30344:SF1">
    <property type="entry name" value="6-PHOSPHOGLUCONOLACTONASE"/>
    <property type="match status" value="1"/>
</dbReference>
<organism evidence="2 3">
    <name type="scientific">Gottfriedia endophytica</name>
    <dbReference type="NCBI Taxonomy" id="2820819"/>
    <lineage>
        <taxon>Bacteria</taxon>
        <taxon>Bacillati</taxon>
        <taxon>Bacillota</taxon>
        <taxon>Bacilli</taxon>
        <taxon>Bacillales</taxon>
        <taxon>Bacillaceae</taxon>
        <taxon>Gottfriedia</taxon>
    </lineage>
</organism>
<dbReference type="AlphaFoldDB" id="A0A940NX52"/>
<dbReference type="SUPFAM" id="SSF51004">
    <property type="entry name" value="C-terminal (heme d1) domain of cytochrome cd1-nitrite reductase"/>
    <property type="match status" value="1"/>
</dbReference>
<name>A0A940NX52_9BACI</name>
<dbReference type="Gene3D" id="2.130.10.10">
    <property type="entry name" value="YVTN repeat-like/Quinoprotein amine dehydrogenase"/>
    <property type="match status" value="1"/>
</dbReference>
<dbReference type="InterPro" id="IPR019405">
    <property type="entry name" value="Lactonase_7-beta_prop"/>
</dbReference>
<comment type="caution">
    <text evidence="2">The sequence shown here is derived from an EMBL/GenBank/DDBJ whole genome shotgun (WGS) entry which is preliminary data.</text>
</comment>
<dbReference type="GO" id="GO:0017057">
    <property type="term" value="F:6-phosphogluconolactonase activity"/>
    <property type="evidence" value="ECO:0007669"/>
    <property type="project" value="TreeGrafter"/>
</dbReference>
<evidence type="ECO:0000313" key="2">
    <source>
        <dbReference type="EMBL" id="MBP0726613.1"/>
    </source>
</evidence>
<dbReference type="InterPro" id="IPR011048">
    <property type="entry name" value="Haem_d1_sf"/>
</dbReference>
<dbReference type="InterPro" id="IPR015943">
    <property type="entry name" value="WD40/YVTN_repeat-like_dom_sf"/>
</dbReference>
<protein>
    <submittedName>
        <fullName evidence="2">Lactonase family protein</fullName>
    </submittedName>
</protein>
<accession>A0A940NX52</accession>
<dbReference type="InterPro" id="IPR050282">
    <property type="entry name" value="Cycloisomerase_2"/>
</dbReference>
<dbReference type="FunFam" id="2.130.10.10:FF:000306">
    <property type="entry name" value="3-carboxymuconate cyclase"/>
    <property type="match status" value="1"/>
</dbReference>
<dbReference type="GO" id="GO:0005829">
    <property type="term" value="C:cytosol"/>
    <property type="evidence" value="ECO:0007669"/>
    <property type="project" value="TreeGrafter"/>
</dbReference>
<dbReference type="Pfam" id="PF10282">
    <property type="entry name" value="Lactonase"/>
    <property type="match status" value="1"/>
</dbReference>
<sequence length="351" mass="38886">MYTKDKITGYIGTYTDGESEGIYSFSLDLKNGKIGEVELAAKLDNPTYLHITKDNKNLYSVIKIDQAGGIAAFSIPNESKNLELLNYQVSEGKPPCHVNVDPEHHYVFSSNFHTQKVEVFPVKNDMSIGEASITLFHEGHGLHKDTQEKPHLHFAGVTPDEQYLYVVDLGSDQVITYDIKNNFEKKSSLAIKPGSGPRHLKFHANGKFAYLINELSSEVTVLKYNSQDGSFKEIQYISTLPKDFNGKNTCSAIHLSHDSRFVYAGNRGHDSIAVFSIHPETFELTLISHASTAGSGPRDFALDPTGTFIVASNQNTSNLVLFKINQTSGELTKIQDDISVPNPVCVKFSHI</sequence>
<dbReference type="RefSeq" id="WP_209406951.1">
    <property type="nucleotide sequence ID" value="NZ_JAGIYQ010000012.1"/>
</dbReference>
<keyword evidence="3" id="KW-1185">Reference proteome</keyword>
<dbReference type="Proteomes" id="UP000682134">
    <property type="component" value="Unassembled WGS sequence"/>
</dbReference>
<reference evidence="2" key="1">
    <citation type="submission" date="2021-04" db="EMBL/GenBank/DDBJ databases">
        <title>Genome seq and assembly of Bacillus sp.</title>
        <authorList>
            <person name="Chhetri G."/>
        </authorList>
    </citation>
    <scope>NUCLEOTIDE SEQUENCE</scope>
    <source>
        <strain evidence="2">RG28</strain>
    </source>
</reference>